<comment type="catalytic activity">
    <reaction evidence="11">
        <text>(2R,3R)-tartrate = oxaloacetate + H2O</text>
        <dbReference type="Rhea" id="RHEA:15413"/>
        <dbReference type="ChEBI" id="CHEBI:15377"/>
        <dbReference type="ChEBI" id="CHEBI:16452"/>
        <dbReference type="ChEBI" id="CHEBI:30924"/>
        <dbReference type="EC" id="4.2.1.32"/>
    </reaction>
</comment>
<evidence type="ECO:0000256" key="10">
    <source>
        <dbReference type="ARBA" id="ARBA00040103"/>
    </source>
</evidence>
<sequence>MNKEMLQEKLVENMAAFVGLVSMKLPKDVEDKLHELSEKETSPLAKTIYETMKKNQDLAWEMKRPSCQDTGVLQFFCEVGENFPLRANLEELLKEATYKATMETPLRHNSVETFQEYNTGKNVGNGTPTVFVKMVPDSNKAKIYTYMAGGGCSLPGAGVTLMPGEGYEAVVKFILDRMTSYGLNACPPLLVGVGIGTSIETAAMNSKLALMREVGSHNEDERARDLEERLAEGINKIGIGPQGFGGENSVMGVNIVNTARHPSVLSVALNVGCWSHRRGLIELDEEMNYKILSHEGIEL</sequence>
<protein>
    <recommendedName>
        <fullName evidence="10">L(+)-tartrate dehydratase subunit alpha</fullName>
        <ecNumber evidence="9">4.2.1.32</ecNumber>
    </recommendedName>
</protein>
<dbReference type="Proteomes" id="UP000783742">
    <property type="component" value="Unassembled WGS sequence"/>
</dbReference>
<dbReference type="Pfam" id="PF05681">
    <property type="entry name" value="Fumerase"/>
    <property type="match status" value="1"/>
</dbReference>
<comment type="similarity">
    <text evidence="2">Belongs to the class-I fumarase family.</text>
</comment>
<evidence type="ECO:0000259" key="12">
    <source>
        <dbReference type="Pfam" id="PF05681"/>
    </source>
</evidence>
<comment type="caution">
    <text evidence="13">The sequence shown here is derived from an EMBL/GenBank/DDBJ whole genome shotgun (WGS) entry which is preliminary data.</text>
</comment>
<accession>A0ABS6FFE8</accession>
<comment type="cofactor">
    <cofactor evidence="1">
        <name>iron-sulfur cluster</name>
        <dbReference type="ChEBI" id="CHEBI:30408"/>
    </cofactor>
</comment>
<dbReference type="PANTHER" id="PTHR30389">
    <property type="entry name" value="FUMARATE HYDRATASE-RELATED"/>
    <property type="match status" value="1"/>
</dbReference>
<evidence type="ECO:0000313" key="13">
    <source>
        <dbReference type="EMBL" id="MBU5668704.1"/>
    </source>
</evidence>
<dbReference type="EMBL" id="JAHLQO010000002">
    <property type="protein sequence ID" value="MBU5668704.1"/>
    <property type="molecule type" value="Genomic_DNA"/>
</dbReference>
<comment type="subunit">
    <text evidence="3">Tetramer of two alpha and two beta subunits.</text>
</comment>
<name>A0ABS6FFE8_9FIRM</name>
<evidence type="ECO:0000256" key="2">
    <source>
        <dbReference type="ARBA" id="ARBA00008876"/>
    </source>
</evidence>
<dbReference type="InterPro" id="IPR004646">
    <property type="entry name" value="Fe-S_hydro-lyase_TtdA-typ_cat"/>
</dbReference>
<evidence type="ECO:0000256" key="8">
    <source>
        <dbReference type="ARBA" id="ARBA00023239"/>
    </source>
</evidence>
<evidence type="ECO:0000256" key="6">
    <source>
        <dbReference type="ARBA" id="ARBA00023004"/>
    </source>
</evidence>
<keyword evidence="8" id="KW-0456">Lyase</keyword>
<evidence type="ECO:0000256" key="3">
    <source>
        <dbReference type="ARBA" id="ARBA00011209"/>
    </source>
</evidence>
<evidence type="ECO:0000256" key="4">
    <source>
        <dbReference type="ARBA" id="ARBA00022485"/>
    </source>
</evidence>
<organism evidence="13 14">
    <name type="scientific">Peptoniphilus ovalis</name>
    <dbReference type="NCBI Taxonomy" id="2841503"/>
    <lineage>
        <taxon>Bacteria</taxon>
        <taxon>Bacillati</taxon>
        <taxon>Bacillota</taxon>
        <taxon>Tissierellia</taxon>
        <taxon>Tissierellales</taxon>
        <taxon>Peptoniphilaceae</taxon>
        <taxon>Peptoniphilus</taxon>
    </lineage>
</organism>
<dbReference type="PANTHER" id="PTHR30389:SF19">
    <property type="entry name" value="L(+)-TARTRATE DEHYDRATASE SUBUNIT ALPHA"/>
    <property type="match status" value="1"/>
</dbReference>
<keyword evidence="6" id="KW-0408">Iron</keyword>
<proteinExistence type="inferred from homology"/>
<dbReference type="EC" id="4.2.1.32" evidence="9"/>
<feature type="domain" description="Fe-S hydro-lyase tartrate dehydratase alpha-type catalytic" evidence="12">
    <location>
        <begin position="13"/>
        <end position="280"/>
    </location>
</feature>
<reference evidence="13 14" key="1">
    <citation type="submission" date="2021-06" db="EMBL/GenBank/DDBJ databases">
        <authorList>
            <person name="Sun Q."/>
            <person name="Li D."/>
        </authorList>
    </citation>
    <scope>NUCLEOTIDE SEQUENCE [LARGE SCALE GENOMIC DNA]</scope>
    <source>
        <strain evidence="13 14">MSJ-1</strain>
    </source>
</reference>
<dbReference type="InterPro" id="IPR051208">
    <property type="entry name" value="Class-I_Fumarase/Tartrate_DH"/>
</dbReference>
<dbReference type="NCBIfam" id="NF006084">
    <property type="entry name" value="PRK08230.1"/>
    <property type="match status" value="1"/>
</dbReference>
<evidence type="ECO:0000256" key="7">
    <source>
        <dbReference type="ARBA" id="ARBA00023014"/>
    </source>
</evidence>
<evidence type="ECO:0000256" key="1">
    <source>
        <dbReference type="ARBA" id="ARBA00001915"/>
    </source>
</evidence>
<evidence type="ECO:0000256" key="9">
    <source>
        <dbReference type="ARBA" id="ARBA00039027"/>
    </source>
</evidence>
<keyword evidence="14" id="KW-1185">Reference proteome</keyword>
<keyword evidence="5" id="KW-0479">Metal-binding</keyword>
<dbReference type="NCBIfam" id="TIGR00722">
    <property type="entry name" value="ttdA_fumA_fumB"/>
    <property type="match status" value="1"/>
</dbReference>
<evidence type="ECO:0000256" key="11">
    <source>
        <dbReference type="ARBA" id="ARBA00049253"/>
    </source>
</evidence>
<keyword evidence="7" id="KW-0411">Iron-sulfur</keyword>
<dbReference type="RefSeq" id="WP_216548555.1">
    <property type="nucleotide sequence ID" value="NZ_JAHLQO010000002.1"/>
</dbReference>
<evidence type="ECO:0000256" key="5">
    <source>
        <dbReference type="ARBA" id="ARBA00022723"/>
    </source>
</evidence>
<keyword evidence="4" id="KW-0004">4Fe-4S</keyword>
<gene>
    <name evidence="13" type="primary">ttdA</name>
    <name evidence="13" type="ORF">KQI68_02500</name>
</gene>
<evidence type="ECO:0000313" key="14">
    <source>
        <dbReference type="Proteomes" id="UP000783742"/>
    </source>
</evidence>